<evidence type="ECO:0008006" key="4">
    <source>
        <dbReference type="Google" id="ProtNLM"/>
    </source>
</evidence>
<dbReference type="Gene3D" id="3.40.50.1820">
    <property type="entry name" value="alpha/beta hydrolase"/>
    <property type="match status" value="1"/>
</dbReference>
<dbReference type="AlphaFoldDB" id="A0AAD7FJW3"/>
<reference evidence="2" key="1">
    <citation type="submission" date="2023-03" db="EMBL/GenBank/DDBJ databases">
        <title>Massive genome expansion in bonnet fungi (Mycena s.s.) driven by repeated elements and novel gene families across ecological guilds.</title>
        <authorList>
            <consortium name="Lawrence Berkeley National Laboratory"/>
            <person name="Harder C.B."/>
            <person name="Miyauchi S."/>
            <person name="Viragh M."/>
            <person name="Kuo A."/>
            <person name="Thoen E."/>
            <person name="Andreopoulos B."/>
            <person name="Lu D."/>
            <person name="Skrede I."/>
            <person name="Drula E."/>
            <person name="Henrissat B."/>
            <person name="Morin E."/>
            <person name="Kohler A."/>
            <person name="Barry K."/>
            <person name="LaButti K."/>
            <person name="Morin E."/>
            <person name="Salamov A."/>
            <person name="Lipzen A."/>
            <person name="Mereny Z."/>
            <person name="Hegedus B."/>
            <person name="Baldrian P."/>
            <person name="Stursova M."/>
            <person name="Weitz H."/>
            <person name="Taylor A."/>
            <person name="Grigoriev I.V."/>
            <person name="Nagy L.G."/>
            <person name="Martin F."/>
            <person name="Kauserud H."/>
        </authorList>
    </citation>
    <scope>NUCLEOTIDE SEQUENCE</scope>
    <source>
        <strain evidence="2">9284</strain>
    </source>
</reference>
<dbReference type="PANTHER" id="PTHR47842">
    <property type="entry name" value="EXPRESSED PROTEIN"/>
    <property type="match status" value="1"/>
</dbReference>
<dbReference type="PANTHER" id="PTHR47842:SF3">
    <property type="entry name" value="DUF676 DOMAIN-CONTAINING PROTEIN"/>
    <property type="match status" value="1"/>
</dbReference>
<feature type="region of interest" description="Disordered" evidence="1">
    <location>
        <begin position="231"/>
        <end position="252"/>
    </location>
</feature>
<evidence type="ECO:0000313" key="2">
    <source>
        <dbReference type="EMBL" id="KAJ7624445.1"/>
    </source>
</evidence>
<proteinExistence type="predicted"/>
<sequence>MWRLSRRCSKKASSSFRVPSVIVVRVRAVPSRAVPSTGPCATAATTTTHIYALAGHANGRETVVHLVYIHGFQGNDTSFQTFPTDLHEYLAAKIPAHLKLQSSLYPTYKSRKPIAQATQNFLSWLSTQPPGPVILLAHSMGGLLAADAATDASNLGNPRSRRILGVIAFDVPYLGLHPHVVVSGIASLFPADDDENKTTEAEMNKHSDVQIVDERVTDDWDAFKRDIDAEHASRSSLPRTSSSFSSPPPSTSTPFLDKTLSFLSAHADDPLVRWVRKHSDEPFSAGMRLIVEYFQFGSSMFDPSGLKDRYTRLVAWPGGVWVNYWTHTPQRGEAGPADSGILRVDSASTSQSDVSSFASLSPTPSSLLSTSSNSLSSNSLSSNSLSTNSLSTNSLSSTSLSPKELKKLEKQAAKEEKKAQRAHEKELKKHKHGAHHFVVLPTSLGLGGSDKWEPVVISVDDEVKAHTGIFMRDLNRGYEELVERVAGRVMGWCEVLGV</sequence>
<dbReference type="InterPro" id="IPR029058">
    <property type="entry name" value="AB_hydrolase_fold"/>
</dbReference>
<feature type="compositionally biased region" description="Basic and acidic residues" evidence="1">
    <location>
        <begin position="403"/>
        <end position="427"/>
    </location>
</feature>
<gene>
    <name evidence="2" type="ORF">FB45DRAFT_83027</name>
</gene>
<organism evidence="2 3">
    <name type="scientific">Roridomyces roridus</name>
    <dbReference type="NCBI Taxonomy" id="1738132"/>
    <lineage>
        <taxon>Eukaryota</taxon>
        <taxon>Fungi</taxon>
        <taxon>Dikarya</taxon>
        <taxon>Basidiomycota</taxon>
        <taxon>Agaricomycotina</taxon>
        <taxon>Agaricomycetes</taxon>
        <taxon>Agaricomycetidae</taxon>
        <taxon>Agaricales</taxon>
        <taxon>Marasmiineae</taxon>
        <taxon>Mycenaceae</taxon>
        <taxon>Roridomyces</taxon>
    </lineage>
</organism>
<feature type="region of interest" description="Disordered" evidence="1">
    <location>
        <begin position="378"/>
        <end position="432"/>
    </location>
</feature>
<name>A0AAD7FJW3_9AGAR</name>
<evidence type="ECO:0000256" key="1">
    <source>
        <dbReference type="SAM" id="MobiDB-lite"/>
    </source>
</evidence>
<dbReference type="EMBL" id="JARKIF010000013">
    <property type="protein sequence ID" value="KAJ7624445.1"/>
    <property type="molecule type" value="Genomic_DNA"/>
</dbReference>
<feature type="compositionally biased region" description="Low complexity" evidence="1">
    <location>
        <begin position="378"/>
        <end position="402"/>
    </location>
</feature>
<keyword evidence="3" id="KW-1185">Reference proteome</keyword>
<comment type="caution">
    <text evidence="2">The sequence shown here is derived from an EMBL/GenBank/DDBJ whole genome shotgun (WGS) entry which is preliminary data.</text>
</comment>
<accession>A0AAD7FJW3</accession>
<protein>
    <recommendedName>
        <fullName evidence="4">AB hydrolase-1 domain-containing protein</fullName>
    </recommendedName>
</protein>
<dbReference type="SUPFAM" id="SSF53474">
    <property type="entry name" value="alpha/beta-Hydrolases"/>
    <property type="match status" value="1"/>
</dbReference>
<feature type="compositionally biased region" description="Low complexity" evidence="1">
    <location>
        <begin position="234"/>
        <end position="245"/>
    </location>
</feature>
<evidence type="ECO:0000313" key="3">
    <source>
        <dbReference type="Proteomes" id="UP001221142"/>
    </source>
</evidence>
<dbReference type="Proteomes" id="UP001221142">
    <property type="component" value="Unassembled WGS sequence"/>
</dbReference>